<sequence length="98" mass="10228">MRMLSKFVVAGALSAIVAVAAPANAQDAAKQRFTHEGYTYVYDVKDTKTGKVISGRRYPDAVAFNLQVKGDKVSGVSGGQTVSFKVDDARGAASGATN</sequence>
<keyword evidence="1" id="KW-0732">Signal</keyword>
<comment type="caution">
    <text evidence="2">The sequence shown here is derived from an EMBL/GenBank/DDBJ whole genome shotgun (WGS) entry which is preliminary data.</text>
</comment>
<evidence type="ECO:0000313" key="2">
    <source>
        <dbReference type="EMBL" id="KEZ18719.1"/>
    </source>
</evidence>
<evidence type="ECO:0000256" key="1">
    <source>
        <dbReference type="SAM" id="SignalP"/>
    </source>
</evidence>
<reference evidence="2 3" key="1">
    <citation type="submission" date="2014-03" db="EMBL/GenBank/DDBJ databases">
        <title>Genome sequence of Sphingobium yanoikuyae B1.</title>
        <authorList>
            <person name="Gan H.M."/>
            <person name="Gan H.Y."/>
            <person name="Savka M.A."/>
        </authorList>
    </citation>
    <scope>NUCLEOTIDE SEQUENCE [LARGE SCALE GENOMIC DNA]</scope>
    <source>
        <strain evidence="2 3">B1</strain>
    </source>
</reference>
<dbReference type="Proteomes" id="UP000028534">
    <property type="component" value="Unassembled WGS sequence"/>
</dbReference>
<name>A0A084EL77_SPHYA</name>
<proteinExistence type="predicted"/>
<evidence type="ECO:0000313" key="3">
    <source>
        <dbReference type="Proteomes" id="UP000028534"/>
    </source>
</evidence>
<dbReference type="eggNOG" id="ENOG5031C0Z">
    <property type="taxonomic scope" value="Bacteria"/>
</dbReference>
<gene>
    <name evidence="2" type="ORF">CP98_02430</name>
</gene>
<dbReference type="EMBL" id="JGVR01000014">
    <property type="protein sequence ID" value="KEZ18719.1"/>
    <property type="molecule type" value="Genomic_DNA"/>
</dbReference>
<accession>A0A084EL77</accession>
<feature type="chain" id="PRO_5001774404" evidence="1">
    <location>
        <begin position="26"/>
        <end position="98"/>
    </location>
</feature>
<dbReference type="AlphaFoldDB" id="A0A084EL77"/>
<protein>
    <submittedName>
        <fullName evidence="2">Uncharacterized protein</fullName>
    </submittedName>
</protein>
<organism evidence="2 3">
    <name type="scientific">Sphingobium yanoikuyae</name>
    <name type="common">Sphingomonas yanoikuyae</name>
    <dbReference type="NCBI Taxonomy" id="13690"/>
    <lineage>
        <taxon>Bacteria</taxon>
        <taxon>Pseudomonadati</taxon>
        <taxon>Pseudomonadota</taxon>
        <taxon>Alphaproteobacteria</taxon>
        <taxon>Sphingomonadales</taxon>
        <taxon>Sphingomonadaceae</taxon>
        <taxon>Sphingobium</taxon>
    </lineage>
</organism>
<dbReference type="PATRIC" id="fig|13690.10.peg.2494"/>
<feature type="signal peptide" evidence="1">
    <location>
        <begin position="1"/>
        <end position="25"/>
    </location>
</feature>